<keyword evidence="9" id="KW-1185">Reference proteome</keyword>
<evidence type="ECO:0000256" key="5">
    <source>
        <dbReference type="PROSITE-ProRule" id="PRU00520"/>
    </source>
</evidence>
<organism evidence="8 9">
    <name type="scientific">Neobacillus piezotolerans</name>
    <dbReference type="NCBI Taxonomy" id="2259171"/>
    <lineage>
        <taxon>Bacteria</taxon>
        <taxon>Bacillati</taxon>
        <taxon>Bacillota</taxon>
        <taxon>Bacilli</taxon>
        <taxon>Bacillales</taxon>
        <taxon>Bacillaceae</taxon>
        <taxon>Neobacillus</taxon>
    </lineage>
</organism>
<evidence type="ECO:0000256" key="6">
    <source>
        <dbReference type="RuleBase" id="RU004168"/>
    </source>
</evidence>
<evidence type="ECO:0000259" key="7">
    <source>
        <dbReference type="PROSITE" id="PS51160"/>
    </source>
</evidence>
<comment type="similarity">
    <text evidence="1 6">Belongs to the acylphosphatase family.</text>
</comment>
<evidence type="ECO:0000256" key="2">
    <source>
        <dbReference type="ARBA" id="ARBA00012150"/>
    </source>
</evidence>
<sequence length="117" mass="13539">MKVLKKLRDGYVIRHANNVKLPQFPSGNRIRKRIVFSGRVQKVGFRLELFRIAERLDLTGWVKNLEDGSVEAELQGEESKIQFLVNCMQSLKRASVKKVNIIDVPVNEDEENFTIVR</sequence>
<dbReference type="OrthoDB" id="9808093at2"/>
<dbReference type="SUPFAM" id="SSF54975">
    <property type="entry name" value="Acylphosphatase/BLUF domain-like"/>
    <property type="match status" value="1"/>
</dbReference>
<evidence type="ECO:0000256" key="1">
    <source>
        <dbReference type="ARBA" id="ARBA00005614"/>
    </source>
</evidence>
<evidence type="ECO:0000256" key="4">
    <source>
        <dbReference type="ARBA" id="ARBA00047645"/>
    </source>
</evidence>
<evidence type="ECO:0000313" key="8">
    <source>
        <dbReference type="EMBL" id="RDU37150.1"/>
    </source>
</evidence>
<dbReference type="EMBL" id="QNQT01000003">
    <property type="protein sequence ID" value="RDU37150.1"/>
    <property type="molecule type" value="Genomic_DNA"/>
</dbReference>
<dbReference type="Gene3D" id="3.30.70.100">
    <property type="match status" value="1"/>
</dbReference>
<dbReference type="GO" id="GO:0003998">
    <property type="term" value="F:acylphosphatase activity"/>
    <property type="evidence" value="ECO:0007669"/>
    <property type="project" value="UniProtKB-EC"/>
</dbReference>
<dbReference type="PANTHER" id="PTHR47268:SF4">
    <property type="entry name" value="ACYLPHOSPHATASE"/>
    <property type="match status" value="1"/>
</dbReference>
<accession>A0A3D8GRP7</accession>
<dbReference type="InterPro" id="IPR020456">
    <property type="entry name" value="Acylphosphatase"/>
</dbReference>
<protein>
    <recommendedName>
        <fullName evidence="3 5">acylphosphatase</fullName>
        <ecNumber evidence="2 5">3.6.1.7</ecNumber>
    </recommendedName>
</protein>
<name>A0A3D8GRP7_9BACI</name>
<dbReference type="EC" id="3.6.1.7" evidence="2 5"/>
<dbReference type="PROSITE" id="PS51160">
    <property type="entry name" value="ACYLPHOSPHATASE_3"/>
    <property type="match status" value="1"/>
</dbReference>
<gene>
    <name evidence="8" type="ORF">DRW41_10745</name>
</gene>
<dbReference type="Pfam" id="PF00708">
    <property type="entry name" value="Acylphosphatase"/>
    <property type="match status" value="1"/>
</dbReference>
<dbReference type="InterPro" id="IPR017968">
    <property type="entry name" value="Acylphosphatase_CS"/>
</dbReference>
<feature type="domain" description="Acylphosphatase-like" evidence="7">
    <location>
        <begin position="31"/>
        <end position="117"/>
    </location>
</feature>
<feature type="active site" evidence="5">
    <location>
        <position position="46"/>
    </location>
</feature>
<reference evidence="8 9" key="1">
    <citation type="submission" date="2018-07" db="EMBL/GenBank/DDBJ databases">
        <title>Bacillus sp. YLB-04 draft genome sequence.</title>
        <authorList>
            <person name="Yu L."/>
            <person name="Tang X."/>
        </authorList>
    </citation>
    <scope>NUCLEOTIDE SEQUENCE [LARGE SCALE GENOMIC DNA]</scope>
    <source>
        <strain evidence="8 9">YLB-04</strain>
    </source>
</reference>
<dbReference type="PANTHER" id="PTHR47268">
    <property type="entry name" value="ACYLPHOSPHATASE"/>
    <property type="match status" value="1"/>
</dbReference>
<evidence type="ECO:0000313" key="9">
    <source>
        <dbReference type="Proteomes" id="UP000257144"/>
    </source>
</evidence>
<proteinExistence type="inferred from homology"/>
<dbReference type="InterPro" id="IPR001792">
    <property type="entry name" value="Acylphosphatase-like_dom"/>
</dbReference>
<dbReference type="RefSeq" id="WP_115451978.1">
    <property type="nucleotide sequence ID" value="NZ_QNQT01000003.1"/>
</dbReference>
<keyword evidence="5" id="KW-0378">Hydrolase</keyword>
<dbReference type="PROSITE" id="PS00151">
    <property type="entry name" value="ACYLPHOSPHATASE_2"/>
    <property type="match status" value="1"/>
</dbReference>
<comment type="catalytic activity">
    <reaction evidence="4 5">
        <text>an acyl phosphate + H2O = a carboxylate + phosphate + H(+)</text>
        <dbReference type="Rhea" id="RHEA:14965"/>
        <dbReference type="ChEBI" id="CHEBI:15377"/>
        <dbReference type="ChEBI" id="CHEBI:15378"/>
        <dbReference type="ChEBI" id="CHEBI:29067"/>
        <dbReference type="ChEBI" id="CHEBI:43474"/>
        <dbReference type="ChEBI" id="CHEBI:59918"/>
        <dbReference type="EC" id="3.6.1.7"/>
    </reaction>
</comment>
<evidence type="ECO:0000256" key="3">
    <source>
        <dbReference type="ARBA" id="ARBA00015991"/>
    </source>
</evidence>
<dbReference type="InterPro" id="IPR036046">
    <property type="entry name" value="Acylphosphatase-like_dom_sf"/>
</dbReference>
<dbReference type="AlphaFoldDB" id="A0A3D8GRP7"/>
<dbReference type="Proteomes" id="UP000257144">
    <property type="component" value="Unassembled WGS sequence"/>
</dbReference>
<feature type="active site" evidence="5">
    <location>
        <position position="64"/>
    </location>
</feature>
<comment type="caution">
    <text evidence="8">The sequence shown here is derived from an EMBL/GenBank/DDBJ whole genome shotgun (WGS) entry which is preliminary data.</text>
</comment>